<proteinExistence type="predicted"/>
<dbReference type="GO" id="GO:0005524">
    <property type="term" value="F:ATP binding"/>
    <property type="evidence" value="ECO:0007669"/>
    <property type="project" value="UniProtKB-KW"/>
</dbReference>
<reference evidence="12" key="1">
    <citation type="submission" date="2017-06" db="EMBL/GenBank/DDBJ databases">
        <authorList>
            <person name="Varghese N."/>
            <person name="Submissions S."/>
        </authorList>
    </citation>
    <scope>NUCLEOTIDE SEQUENCE [LARGE SCALE GENOMIC DNA]</scope>
    <source>
        <strain evidence="12">DSM 46839</strain>
    </source>
</reference>
<keyword evidence="12" id="KW-1185">Reference proteome</keyword>
<evidence type="ECO:0000256" key="2">
    <source>
        <dbReference type="ARBA" id="ARBA00022692"/>
    </source>
</evidence>
<keyword evidence="3" id="KW-0547">Nucleotide-binding</keyword>
<evidence type="ECO:0000259" key="9">
    <source>
        <dbReference type="PROSITE" id="PS50893"/>
    </source>
</evidence>
<dbReference type="Pfam" id="PF00664">
    <property type="entry name" value="ABC_membrane"/>
    <property type="match status" value="1"/>
</dbReference>
<evidence type="ECO:0000313" key="11">
    <source>
        <dbReference type="EMBL" id="SNS94789.1"/>
    </source>
</evidence>
<dbReference type="InterPro" id="IPR003439">
    <property type="entry name" value="ABC_transporter-like_ATP-bd"/>
</dbReference>
<dbReference type="PANTHER" id="PTHR43394:SF1">
    <property type="entry name" value="ATP-BINDING CASSETTE SUB-FAMILY B MEMBER 10, MITOCHONDRIAL"/>
    <property type="match status" value="1"/>
</dbReference>
<dbReference type="Gene3D" id="3.40.50.300">
    <property type="entry name" value="P-loop containing nucleotide triphosphate hydrolases"/>
    <property type="match status" value="1"/>
</dbReference>
<dbReference type="PROSITE" id="PS00211">
    <property type="entry name" value="ABC_TRANSPORTER_1"/>
    <property type="match status" value="1"/>
</dbReference>
<evidence type="ECO:0000256" key="3">
    <source>
        <dbReference type="ARBA" id="ARBA00022741"/>
    </source>
</evidence>
<dbReference type="GO" id="GO:0016887">
    <property type="term" value="F:ATP hydrolysis activity"/>
    <property type="evidence" value="ECO:0007669"/>
    <property type="project" value="InterPro"/>
</dbReference>
<dbReference type="InterPro" id="IPR027417">
    <property type="entry name" value="P-loop_NTPase"/>
</dbReference>
<accession>A0A239IMK7</accession>
<dbReference type="InterPro" id="IPR036640">
    <property type="entry name" value="ABC1_TM_sf"/>
</dbReference>
<dbReference type="InterPro" id="IPR011527">
    <property type="entry name" value="ABC1_TM_dom"/>
</dbReference>
<dbReference type="EMBL" id="FZOO01000011">
    <property type="protein sequence ID" value="SNS94789.1"/>
    <property type="molecule type" value="Genomic_DNA"/>
</dbReference>
<feature type="transmembrane region" description="Helical" evidence="8">
    <location>
        <begin position="41"/>
        <end position="59"/>
    </location>
</feature>
<dbReference type="InterPro" id="IPR003593">
    <property type="entry name" value="AAA+_ATPase"/>
</dbReference>
<dbReference type="GO" id="GO:0015421">
    <property type="term" value="F:ABC-type oligopeptide transporter activity"/>
    <property type="evidence" value="ECO:0007669"/>
    <property type="project" value="TreeGrafter"/>
</dbReference>
<dbReference type="PROSITE" id="PS50929">
    <property type="entry name" value="ABC_TM1F"/>
    <property type="match status" value="1"/>
</dbReference>
<comment type="subcellular location">
    <subcellularLocation>
        <location evidence="1">Cell membrane</location>
        <topology evidence="1">Multi-pass membrane protein</topology>
    </subcellularLocation>
</comment>
<dbReference type="RefSeq" id="WP_089307108.1">
    <property type="nucleotide sequence ID" value="NZ_FZOO01000011.1"/>
</dbReference>
<dbReference type="Gene3D" id="1.20.1560.10">
    <property type="entry name" value="ABC transporter type 1, transmembrane domain"/>
    <property type="match status" value="1"/>
</dbReference>
<evidence type="ECO:0000256" key="7">
    <source>
        <dbReference type="SAM" id="MobiDB-lite"/>
    </source>
</evidence>
<dbReference type="SUPFAM" id="SSF90123">
    <property type="entry name" value="ABC transporter transmembrane region"/>
    <property type="match status" value="1"/>
</dbReference>
<keyword evidence="4 11" id="KW-0067">ATP-binding</keyword>
<name>A0A239IMK7_9ACTN</name>
<evidence type="ECO:0000256" key="8">
    <source>
        <dbReference type="SAM" id="Phobius"/>
    </source>
</evidence>
<feature type="transmembrane region" description="Helical" evidence="8">
    <location>
        <begin position="294"/>
        <end position="313"/>
    </location>
</feature>
<feature type="transmembrane region" description="Helical" evidence="8">
    <location>
        <begin position="182"/>
        <end position="202"/>
    </location>
</feature>
<sequence>MIPAGPGCPGETAADGGVLPFADEPRAGLAELWGILRPVRGVLVAGALLALLGAVASLLQPLLMTRLIDAATTQRSLAVPLAALAAVFLLDGVLTGLQSFVLLRGGESLALSIRERMIRRIVFWRLRSHERFRSGDLIARAGNDVASLRAIVSEGAVDLFGAVLSFAGAVVLMLYIDPVLFLVSTAVMAMAAVVVVAFLVRIKDATETSQREVGAMSADLDRALSGMPTVITADMRAFEYDRITGRAVAACTAGRRAAAWEALVAPVLLTGANAAFLVLFGVGGVRVANGTTDLAAFISFLLYFAILVTPLIVSFQAITTIQRGLGSLQRIQEVLDEPSDEDTVGAPRSRVAHGVRDSGSDGAAPLGRPISVEFDDVTFAHAGDRSPLFAGLGLHVPPATVTAVTGPSGQGKTTLLSLLLRLDDVDGGTIRLNGVPLDEIGEVDLRRAVAYVQQDAPLFWGTLRDNLTYGARDWTEADVSDVVDRLGLGYLVRGLPEGLDSEVGDRGVRLSGGERQRIALARAVLRRPRLLVLDEPTSQIDGEAEVLVVAELVRLKQRCTVVLTSHRDTTVGAADVVVDLAACPGVGAGTGASPPVSGAAR</sequence>
<organism evidence="11 12">
    <name type="scientific">Geodermatophilus pulveris</name>
    <dbReference type="NCBI Taxonomy" id="1564159"/>
    <lineage>
        <taxon>Bacteria</taxon>
        <taxon>Bacillati</taxon>
        <taxon>Actinomycetota</taxon>
        <taxon>Actinomycetes</taxon>
        <taxon>Geodermatophilales</taxon>
        <taxon>Geodermatophilaceae</taxon>
        <taxon>Geodermatophilus</taxon>
    </lineage>
</organism>
<keyword evidence="5 8" id="KW-1133">Transmembrane helix</keyword>
<feature type="region of interest" description="Disordered" evidence="7">
    <location>
        <begin position="338"/>
        <end position="363"/>
    </location>
</feature>
<dbReference type="GO" id="GO:0005886">
    <property type="term" value="C:plasma membrane"/>
    <property type="evidence" value="ECO:0007669"/>
    <property type="project" value="UniProtKB-SubCell"/>
</dbReference>
<feature type="transmembrane region" description="Helical" evidence="8">
    <location>
        <begin position="156"/>
        <end position="176"/>
    </location>
</feature>
<evidence type="ECO:0000259" key="10">
    <source>
        <dbReference type="PROSITE" id="PS50929"/>
    </source>
</evidence>
<evidence type="ECO:0000256" key="5">
    <source>
        <dbReference type="ARBA" id="ARBA00022989"/>
    </source>
</evidence>
<dbReference type="AlphaFoldDB" id="A0A239IMK7"/>
<dbReference type="CDD" id="cd18551">
    <property type="entry name" value="ABC_6TM_LmrA_like"/>
    <property type="match status" value="1"/>
</dbReference>
<gene>
    <name evidence="11" type="ORF">SAMN06893096_11166</name>
</gene>
<keyword evidence="6 8" id="KW-0472">Membrane</keyword>
<dbReference type="Proteomes" id="UP000198373">
    <property type="component" value="Unassembled WGS sequence"/>
</dbReference>
<dbReference type="SMART" id="SM00382">
    <property type="entry name" value="AAA"/>
    <property type="match status" value="1"/>
</dbReference>
<evidence type="ECO:0000256" key="1">
    <source>
        <dbReference type="ARBA" id="ARBA00004651"/>
    </source>
</evidence>
<dbReference type="Pfam" id="PF00005">
    <property type="entry name" value="ABC_tran"/>
    <property type="match status" value="1"/>
</dbReference>
<feature type="transmembrane region" description="Helical" evidence="8">
    <location>
        <begin position="79"/>
        <end position="103"/>
    </location>
</feature>
<feature type="transmembrane region" description="Helical" evidence="8">
    <location>
        <begin position="262"/>
        <end position="282"/>
    </location>
</feature>
<evidence type="ECO:0000256" key="6">
    <source>
        <dbReference type="ARBA" id="ARBA00023136"/>
    </source>
</evidence>
<evidence type="ECO:0000313" key="12">
    <source>
        <dbReference type="Proteomes" id="UP000198373"/>
    </source>
</evidence>
<feature type="domain" description="ABC transmembrane type-1" evidence="10">
    <location>
        <begin position="44"/>
        <end position="323"/>
    </location>
</feature>
<dbReference type="InterPro" id="IPR039421">
    <property type="entry name" value="Type_1_exporter"/>
</dbReference>
<feature type="domain" description="ABC transporter" evidence="9">
    <location>
        <begin position="372"/>
        <end position="600"/>
    </location>
</feature>
<keyword evidence="2 8" id="KW-0812">Transmembrane</keyword>
<dbReference type="InterPro" id="IPR017871">
    <property type="entry name" value="ABC_transporter-like_CS"/>
</dbReference>
<protein>
    <submittedName>
        <fullName evidence="11">ATP-binding cassette, subfamily B</fullName>
    </submittedName>
</protein>
<dbReference type="PROSITE" id="PS50893">
    <property type="entry name" value="ABC_TRANSPORTER_2"/>
    <property type="match status" value="1"/>
</dbReference>
<dbReference type="SUPFAM" id="SSF52540">
    <property type="entry name" value="P-loop containing nucleoside triphosphate hydrolases"/>
    <property type="match status" value="1"/>
</dbReference>
<dbReference type="PANTHER" id="PTHR43394">
    <property type="entry name" value="ATP-DEPENDENT PERMEASE MDL1, MITOCHONDRIAL"/>
    <property type="match status" value="1"/>
</dbReference>
<evidence type="ECO:0000256" key="4">
    <source>
        <dbReference type="ARBA" id="ARBA00022840"/>
    </source>
</evidence>